<dbReference type="RefSeq" id="WP_237360896.1">
    <property type="nucleotide sequence ID" value="NZ_CAKLDM010000002.1"/>
</dbReference>
<keyword evidence="3" id="KW-1185">Reference proteome</keyword>
<feature type="region of interest" description="Disordered" evidence="1">
    <location>
        <begin position="302"/>
        <end position="328"/>
    </location>
</feature>
<sequence length="1288" mass="139179">MTQSTSSIFSEYLSNLDALQSQSDQQSSAQHTALQKQLSVLQTMAEPDYVAQGGELAYINQAQSSLQKYLAAPASADNAALGQNLNSQLKSACQTLVDNPSQAKSEFADLSTQLTEYHQQQSTSIASLRTQYDPTTLAPSNDYLTQLTQNQQQIAATTETSQPEEKSESTTTQSASSSDSSSDMTSWQSICDTTKQLSSTTSAQEWQQAANQQIEYQFGLRSELASLSQQASEPTTLAQLSQQPYLSDFLSGSSPQESLYQSNLHSIDYQLVCNYTGMAQSGEVELSETQQSLLQSLLSNANPMPAASEQPEGFQSESSSETIDESQLDSSQLAAYQSYVDSLSGWHYVVQEAQTCSVGSAIATQYEQWETQYIEYHSQYSSMSTSEDTATSSNSDTSGESEEGGTNSGADLVSQLSAFDTLSDSAFQHEQMTQAKNAAFNSFLQSSPTTQFYQAQSQYLTVVSQYTPWLTMASASTEEGQESEYDPMLMCVQATESSLTQLQQYSSSPDSMTSSANSYYQSQYELYQQQLGELQSYQSQAQASQDALSSQCQTLNGYLNGSEPMDYEQIIYQSEGVNQFSSSMPDYTSVIEPYQSQYQQYQSEAEGYQSQLISYKDQANSQVTESSLYQQYDNYQNSDSSTSYLQQQAEGYGMPTSTTDASSMISGPYSQMIEQIPSQEDLNAKAADLINDKLNDLKSLSSQLPAEQYSNTCLSPQLCEQALDSLNQINQQMESVLSGDAASSQSETLQNLIETLSSEALDQVPFDQMSSWLTSLQSELQSECESWASKIMSNTPTQLSFSDLPALPASLQQDFDSLKSSLDSVVSPVSQEIVKDYSAVKDKVQQFFSSGGSGQSANFMEQAFSSISSGIDSAESKLLGYKEDALNAASKKLSQGKDAMESFFGPTINEAKQLMGEATGYLQSLTQSGQSGAGLLSNLDSKKAELEAKLSSLMSELQGKLSLNMGAYSSLDSLKSSIEAMLSSQQQFYSMDQLLAMKESALSSIMSNYEEAQASLTQLTSQLAPCPNISDIMAASEELEQNMQACAELAESGYAAAQEAYDDPYAAVSSNAGAPSLDDLQSENPMAFASAPTLDDMMENVEGYQQSIQQQATANATATFQQAIPSELTTINEQIQQVKCQVNTLQVLQGEANKAASSSAGTAACGSAPVTCMGSMMMCSFAVGPSTYSSLRATMLINNKPATTINDCIPIVNITPFPGCTAPTHPAYPANPSVNPCIPALSSFVPTNVLTQIQGEPVNTLNNCAMCNTAAGGVVQFVNPVQMTTFTE</sequence>
<evidence type="ECO:0000313" key="3">
    <source>
        <dbReference type="Proteomes" id="UP000838748"/>
    </source>
</evidence>
<protein>
    <submittedName>
        <fullName evidence="2">Uncharacterized protein</fullName>
    </submittedName>
</protein>
<name>A0ABM9A282_9VIBR</name>
<proteinExistence type="predicted"/>
<accession>A0ABM9A282</accession>
<feature type="region of interest" description="Disordered" evidence="1">
    <location>
        <begin position="384"/>
        <end position="410"/>
    </location>
</feature>
<dbReference type="InterPro" id="IPR025460">
    <property type="entry name" value="DUF4280"/>
</dbReference>
<evidence type="ECO:0000256" key="1">
    <source>
        <dbReference type="SAM" id="MobiDB-lite"/>
    </source>
</evidence>
<feature type="region of interest" description="Disordered" evidence="1">
    <location>
        <begin position="151"/>
        <end position="186"/>
    </location>
</feature>
<reference evidence="2" key="1">
    <citation type="submission" date="2021-11" db="EMBL/GenBank/DDBJ databases">
        <authorList>
            <person name="Rodrigo-Torres L."/>
            <person name="Arahal R. D."/>
            <person name="Lucena T."/>
        </authorList>
    </citation>
    <scope>NUCLEOTIDE SEQUENCE</scope>
    <source>
        <strain evidence="2">CECT 7928</strain>
    </source>
</reference>
<organism evidence="2 3">
    <name type="scientific">Vibrio marisflavi CECT 7928</name>
    <dbReference type="NCBI Taxonomy" id="634439"/>
    <lineage>
        <taxon>Bacteria</taxon>
        <taxon>Pseudomonadati</taxon>
        <taxon>Pseudomonadota</taxon>
        <taxon>Gammaproteobacteria</taxon>
        <taxon>Vibrionales</taxon>
        <taxon>Vibrionaceae</taxon>
        <taxon>Vibrio</taxon>
    </lineage>
</organism>
<evidence type="ECO:0000313" key="2">
    <source>
        <dbReference type="EMBL" id="CAH0538616.1"/>
    </source>
</evidence>
<dbReference type="Pfam" id="PF14107">
    <property type="entry name" value="DUF4280"/>
    <property type="match status" value="1"/>
</dbReference>
<comment type="caution">
    <text evidence="2">The sequence shown here is derived from an EMBL/GenBank/DDBJ whole genome shotgun (WGS) entry which is preliminary data.</text>
</comment>
<feature type="compositionally biased region" description="Low complexity" evidence="1">
    <location>
        <begin position="169"/>
        <end position="186"/>
    </location>
</feature>
<dbReference type="EMBL" id="CAKLDM010000002">
    <property type="protein sequence ID" value="CAH0538616.1"/>
    <property type="molecule type" value="Genomic_DNA"/>
</dbReference>
<feature type="compositionally biased region" description="Low complexity" evidence="1">
    <location>
        <begin position="391"/>
        <end position="409"/>
    </location>
</feature>
<gene>
    <name evidence="2" type="ORF">VMF7928_01547</name>
</gene>
<dbReference type="Proteomes" id="UP000838748">
    <property type="component" value="Unassembled WGS sequence"/>
</dbReference>